<proteinExistence type="predicted"/>
<sequence length="148" mass="16461">MKWLRTVCLLILGACNTPDGRSSGAINSRQPESNSNVNGKELTRVEGSSVSFDIRSFIAIPCAGYEKQFPSARPFSIIDKEKLTAIDKYLRSLQPHTQNNEVDIRAKAILFYNNQTSDTLCIGKFNSYYKGEAVQVDKELISLLGINP</sequence>
<accession>A0ACB5PU76</accession>
<protein>
    <submittedName>
        <fullName evidence="1">Uncharacterized protein</fullName>
    </submittedName>
</protein>
<organism evidence="1 2">
    <name type="scientific">Hymenobacter qilianensis</name>
    <dbReference type="NCBI Taxonomy" id="1385715"/>
    <lineage>
        <taxon>Bacteria</taxon>
        <taxon>Pseudomonadati</taxon>
        <taxon>Bacteroidota</taxon>
        <taxon>Cytophagia</taxon>
        <taxon>Cytophagales</taxon>
        <taxon>Hymenobacteraceae</taxon>
        <taxon>Hymenobacter</taxon>
    </lineage>
</organism>
<keyword evidence="2" id="KW-1185">Reference proteome</keyword>
<reference evidence="1 2" key="1">
    <citation type="journal article" date="2019" name="Int. J. Syst. Evol. Microbiol.">
        <title>The Global Catalogue of Microorganisms (GCM) 10K type strain sequencing project: providing services to taxonomists for standard genome sequencing and annotation.</title>
        <authorList>
            <consortium name="The Broad Institute Genomics Platform"/>
            <consortium name="The Broad Institute Genome Sequencing Center for Infectious Disease"/>
            <person name="Wu L."/>
            <person name="Ma J."/>
        </authorList>
    </citation>
    <scope>NUCLEOTIDE SEQUENCE [LARGE SCALE GENOMIC DNA]</scope>
    <source>
        <strain evidence="1 2">CGMCC 1.12720</strain>
    </source>
</reference>
<comment type="caution">
    <text evidence="1">The sequence shown here is derived from an EMBL/GenBank/DDBJ whole genome shotgun (WGS) entry which is preliminary data.</text>
</comment>
<evidence type="ECO:0000313" key="1">
    <source>
        <dbReference type="EMBL" id="GGF72395.1"/>
    </source>
</evidence>
<dbReference type="EMBL" id="BMFN01000003">
    <property type="protein sequence ID" value="GGF72395.1"/>
    <property type="molecule type" value="Genomic_DNA"/>
</dbReference>
<gene>
    <name evidence="1" type="ORF">GCM10011375_29430</name>
</gene>
<dbReference type="Proteomes" id="UP000605392">
    <property type="component" value="Unassembled WGS sequence"/>
</dbReference>
<name>A0ACB5PU76_9BACT</name>
<evidence type="ECO:0000313" key="2">
    <source>
        <dbReference type="Proteomes" id="UP000605392"/>
    </source>
</evidence>